<dbReference type="AlphaFoldDB" id="A0A9X1V542"/>
<gene>
    <name evidence="1" type="ORF">ML462_15545</name>
</gene>
<dbReference type="PROSITE" id="PS51257">
    <property type="entry name" value="PROKAR_LIPOPROTEIN"/>
    <property type="match status" value="1"/>
</dbReference>
<dbReference type="Proteomes" id="UP001139226">
    <property type="component" value="Unassembled WGS sequence"/>
</dbReference>
<proteinExistence type="predicted"/>
<dbReference type="EMBL" id="JAKVTV010000007">
    <property type="protein sequence ID" value="MCH4824587.1"/>
    <property type="molecule type" value="Genomic_DNA"/>
</dbReference>
<organism evidence="1 2">
    <name type="scientific">Christiangramia lutea</name>
    <dbReference type="NCBI Taxonomy" id="1607951"/>
    <lineage>
        <taxon>Bacteria</taxon>
        <taxon>Pseudomonadati</taxon>
        <taxon>Bacteroidota</taxon>
        <taxon>Flavobacteriia</taxon>
        <taxon>Flavobacteriales</taxon>
        <taxon>Flavobacteriaceae</taxon>
        <taxon>Christiangramia</taxon>
    </lineage>
</organism>
<keyword evidence="2" id="KW-1185">Reference proteome</keyword>
<accession>A0A9X1V542</accession>
<evidence type="ECO:0000313" key="2">
    <source>
        <dbReference type="Proteomes" id="UP001139226"/>
    </source>
</evidence>
<name>A0A9X1V542_9FLAO</name>
<reference evidence="1" key="1">
    <citation type="submission" date="2022-03" db="EMBL/GenBank/DDBJ databases">
        <title>Gramella crocea sp. nov., isolated from activated sludge of a seafood processing plant.</title>
        <authorList>
            <person name="Zhang X."/>
        </authorList>
    </citation>
    <scope>NUCLEOTIDE SEQUENCE</scope>
    <source>
        <strain evidence="1">YJ019</strain>
    </source>
</reference>
<comment type="caution">
    <text evidence="1">The sequence shown here is derived from an EMBL/GenBank/DDBJ whole genome shotgun (WGS) entry which is preliminary data.</text>
</comment>
<sequence length="175" mass="20180">MKNLIYYLFLILLIISCQENNPKRGKSDFHLKNDYAELTSKMTNLDTVKISTDLSICGWDRQETIQLTKSNDSLEVQLTINDVEFGNSNQIVKLSSKNSNWNIDSFLIENQNRIGTQNNESFLRMIVSSDSDSLKLYTDGLVDGNQFIGNYYKLMYHIDPKNEFYKNAVQPDSIL</sequence>
<protein>
    <submittedName>
        <fullName evidence="1">Uncharacterized protein</fullName>
    </submittedName>
</protein>
<dbReference type="RefSeq" id="WP_240714754.1">
    <property type="nucleotide sequence ID" value="NZ_JAKVTV010000007.1"/>
</dbReference>
<evidence type="ECO:0000313" key="1">
    <source>
        <dbReference type="EMBL" id="MCH4824587.1"/>
    </source>
</evidence>